<dbReference type="AlphaFoldDB" id="A0A6G7WG56"/>
<dbReference type="CDD" id="cd03811">
    <property type="entry name" value="GT4_GT28_WabH-like"/>
    <property type="match status" value="1"/>
</dbReference>
<dbReference type="EMBL" id="CP049889">
    <property type="protein sequence ID" value="QIK51233.1"/>
    <property type="molecule type" value="Genomic_DNA"/>
</dbReference>
<dbReference type="GeneID" id="94552365"/>
<dbReference type="PANTHER" id="PTHR12526">
    <property type="entry name" value="GLYCOSYLTRANSFERASE"/>
    <property type="match status" value="1"/>
</dbReference>
<dbReference type="InterPro" id="IPR001296">
    <property type="entry name" value="Glyco_trans_1"/>
</dbReference>
<evidence type="ECO:0000259" key="2">
    <source>
        <dbReference type="Pfam" id="PF13439"/>
    </source>
</evidence>
<protein>
    <submittedName>
        <fullName evidence="3">Glycosyltransferase</fullName>
    </submittedName>
</protein>
<dbReference type="SUPFAM" id="SSF53756">
    <property type="entry name" value="UDP-Glycosyltransferase/glycogen phosphorylase"/>
    <property type="match status" value="1"/>
</dbReference>
<dbReference type="GO" id="GO:0016757">
    <property type="term" value="F:glycosyltransferase activity"/>
    <property type="evidence" value="ECO:0007669"/>
    <property type="project" value="InterPro"/>
</dbReference>
<keyword evidence="3" id="KW-0808">Transferase</keyword>
<organism evidence="3 4">
    <name type="scientific">Jeotgalibaca porci</name>
    <dbReference type="NCBI Taxonomy" id="1868793"/>
    <lineage>
        <taxon>Bacteria</taxon>
        <taxon>Bacillati</taxon>
        <taxon>Bacillota</taxon>
        <taxon>Bacilli</taxon>
        <taxon>Lactobacillales</taxon>
        <taxon>Carnobacteriaceae</taxon>
        <taxon>Jeotgalibaca</taxon>
    </lineage>
</organism>
<dbReference type="InterPro" id="IPR028098">
    <property type="entry name" value="Glyco_trans_4-like_N"/>
</dbReference>
<proteinExistence type="predicted"/>
<dbReference type="Pfam" id="PF13439">
    <property type="entry name" value="Glyco_transf_4"/>
    <property type="match status" value="1"/>
</dbReference>
<evidence type="ECO:0000259" key="1">
    <source>
        <dbReference type="Pfam" id="PF00534"/>
    </source>
</evidence>
<sequence length="366" mass="42732">MKIKIVFVMSTLGTGGAERVISNILKYIDRNIFDVSLIILLDDSNDYIKHISQDITLINLGHKRTRTSIVDLIKTLRKLEPEIVFSSLRGVSLILSLIKPLLKAKTKFIFREENTPSISIKDTSTPNLYNLYYKTLYRKADLVICQSEFMKNDLVKEYSFPLDKTLRIYNPVDFSWIEEMNKITINPFKNPEKKNVIVVGRMANQKGIDILLKSILKNEKKILKHDVMLHFLGDGELLNEYKNMAKKLKISDYVEFVGRQENPFQWMKYSDLFILSSRYEGLPNSLLEAAASNCEIITSNHPGGTREIMKLIDREEFIVDELDWNEKWFSERQKPINKLNLIDNFEAKRIVKEYERAFKLVYNSKK</sequence>
<dbReference type="KEGG" id="jpo:G7058_03675"/>
<dbReference type="PANTHER" id="PTHR12526:SF630">
    <property type="entry name" value="GLYCOSYLTRANSFERASE"/>
    <property type="match status" value="1"/>
</dbReference>
<accession>A0A6G7WG56</accession>
<reference evidence="3 4" key="1">
    <citation type="journal article" date="2017" name="Int. J. Syst. Evol. Microbiol.">
        <title>Jeotgalibaca porci sp. nov. and Jeotgalibaca arthritidis sp. nov., isolated from pigs, and emended description of the genus Jeotgalibaca.</title>
        <authorList>
            <person name="Zamora L."/>
            <person name="Perez-Sancho M."/>
            <person name="Dominguez L."/>
            <person name="Fernandez-Garayzabal J.F."/>
            <person name="Vela A.I."/>
        </authorList>
    </citation>
    <scope>NUCLEOTIDE SEQUENCE [LARGE SCALE GENOMIC DNA]</scope>
    <source>
        <strain evidence="3 4">CCUG 69148</strain>
    </source>
</reference>
<gene>
    <name evidence="3" type="ORF">G7058_03675</name>
</gene>
<keyword evidence="4" id="KW-1185">Reference proteome</keyword>
<dbReference type="RefSeq" id="WP_166062284.1">
    <property type="nucleotide sequence ID" value="NZ_CP049889.1"/>
</dbReference>
<feature type="domain" description="Glycosyl transferase family 1" evidence="1">
    <location>
        <begin position="188"/>
        <end position="311"/>
    </location>
</feature>
<evidence type="ECO:0000313" key="4">
    <source>
        <dbReference type="Proteomes" id="UP000501830"/>
    </source>
</evidence>
<evidence type="ECO:0000313" key="3">
    <source>
        <dbReference type="EMBL" id="QIK51233.1"/>
    </source>
</evidence>
<feature type="domain" description="Glycosyltransferase subfamily 4-like N-terminal" evidence="2">
    <location>
        <begin position="15"/>
        <end position="174"/>
    </location>
</feature>
<name>A0A6G7WG56_9LACT</name>
<dbReference type="Proteomes" id="UP000501830">
    <property type="component" value="Chromosome"/>
</dbReference>
<dbReference type="Gene3D" id="3.40.50.2000">
    <property type="entry name" value="Glycogen Phosphorylase B"/>
    <property type="match status" value="2"/>
</dbReference>
<dbReference type="Pfam" id="PF00534">
    <property type="entry name" value="Glycos_transf_1"/>
    <property type="match status" value="1"/>
</dbReference>